<evidence type="ECO:0000256" key="13">
    <source>
        <dbReference type="ARBA" id="ARBA00047833"/>
    </source>
</evidence>
<dbReference type="Gene3D" id="3.90.190.20">
    <property type="entry name" value="Mur ligase, C-terminal domain"/>
    <property type="match status" value="1"/>
</dbReference>
<dbReference type="InterPro" id="IPR050061">
    <property type="entry name" value="MurCDEF_pg_biosynth"/>
</dbReference>
<dbReference type="GO" id="GO:0008360">
    <property type="term" value="P:regulation of cell shape"/>
    <property type="evidence" value="ECO:0007669"/>
    <property type="project" value="UniProtKB-KW"/>
</dbReference>
<dbReference type="InterPro" id="IPR036565">
    <property type="entry name" value="Mur-like_cat_sf"/>
</dbReference>
<comment type="similarity">
    <text evidence="14">Belongs to the MurCDEF family.</text>
</comment>
<dbReference type="STRING" id="1121301.SAMN02745912_02636"/>
<keyword evidence="9 14" id="KW-0133">Cell shape</keyword>
<evidence type="ECO:0000259" key="17">
    <source>
        <dbReference type="Pfam" id="PF08245"/>
    </source>
</evidence>
<dbReference type="NCBIfam" id="TIGR01082">
    <property type="entry name" value="murC"/>
    <property type="match status" value="1"/>
</dbReference>
<keyword evidence="5 14" id="KW-0436">Ligase</keyword>
<sequence>MLDFFNKKKGNKVHLIGIGGIGMSALAEILLDKGFIVSGSDIKSSHITKKLEEKGIKIYVGHSEDNVVDTDIVVYTSAVANDNPEIVKAKSLDIPVLDRAQMLGNLMSEYKTSIAVSGMHGKTTTTSMISLIFEHAQLNPTILVGGELTEIGGNVKIGSNDFLITEACEYKDNFLKFHPNVGVILNIDEDHLDYFKDFEHIVSTFSKFIKLLPKKGYVIVNNDDYNIRKLLPHAQCNIVTFGINIDSDFQAKNITFNESGYPSFDVVHKGKALERFTLSIPGKHNIYNALASIATAYTLEAPLDKIKEKLSCFKGTHRRFDILGELNNIKIIDDYAHHPTEIKATLDAAKKFPHNKIWCIFQPHTYSRTKSLLLDFAKSFKDADRILITDIYAAREKDTGEIHSKNLVELIEQEGHNVAYISSFQEIVRYLKEHAVPGDIVLTMGAGNIYKVGEMLLDKCV</sequence>
<feature type="binding site" evidence="14">
    <location>
        <begin position="118"/>
        <end position="124"/>
    </location>
    <ligand>
        <name>ATP</name>
        <dbReference type="ChEBI" id="CHEBI:30616"/>
    </ligand>
</feature>
<feature type="domain" description="Mur ligase N-terminal catalytic" evidence="15">
    <location>
        <begin position="12"/>
        <end position="110"/>
    </location>
</feature>
<evidence type="ECO:0000256" key="2">
    <source>
        <dbReference type="ARBA" id="ARBA00004752"/>
    </source>
</evidence>
<gene>
    <name evidence="14" type="primary">murC</name>
    <name evidence="18" type="ORF">SAMN02745912_02636</name>
</gene>
<accession>A0A1M6QMM5</accession>
<dbReference type="HAMAP" id="MF_00046">
    <property type="entry name" value="MurC"/>
    <property type="match status" value="1"/>
</dbReference>
<dbReference type="SUPFAM" id="SSF53623">
    <property type="entry name" value="MurD-like peptide ligases, catalytic domain"/>
    <property type="match status" value="1"/>
</dbReference>
<dbReference type="InterPro" id="IPR000713">
    <property type="entry name" value="Mur_ligase_N"/>
</dbReference>
<dbReference type="EMBL" id="FRAG01000036">
    <property type="protein sequence ID" value="SHK21350.1"/>
    <property type="molecule type" value="Genomic_DNA"/>
</dbReference>
<dbReference type="InterPro" id="IPR036615">
    <property type="entry name" value="Mur_ligase_C_dom_sf"/>
</dbReference>
<dbReference type="Proteomes" id="UP000184465">
    <property type="component" value="Unassembled WGS sequence"/>
</dbReference>
<keyword evidence="4 14" id="KW-0963">Cytoplasm</keyword>
<dbReference type="PANTHER" id="PTHR43445:SF3">
    <property type="entry name" value="UDP-N-ACETYLMURAMATE--L-ALANINE LIGASE"/>
    <property type="match status" value="1"/>
</dbReference>
<dbReference type="UniPathway" id="UPA00219"/>
<dbReference type="GO" id="GO:0005524">
    <property type="term" value="F:ATP binding"/>
    <property type="evidence" value="ECO:0007669"/>
    <property type="project" value="UniProtKB-UniRule"/>
</dbReference>
<evidence type="ECO:0000256" key="9">
    <source>
        <dbReference type="ARBA" id="ARBA00022960"/>
    </source>
</evidence>
<keyword evidence="12 14" id="KW-0961">Cell wall biogenesis/degradation</keyword>
<dbReference type="Pfam" id="PF02875">
    <property type="entry name" value="Mur_ligase_C"/>
    <property type="match status" value="1"/>
</dbReference>
<evidence type="ECO:0000259" key="15">
    <source>
        <dbReference type="Pfam" id="PF01225"/>
    </source>
</evidence>
<feature type="domain" description="Mur ligase central" evidence="17">
    <location>
        <begin position="116"/>
        <end position="296"/>
    </location>
</feature>
<dbReference type="GO" id="GO:0005737">
    <property type="term" value="C:cytoplasm"/>
    <property type="evidence" value="ECO:0007669"/>
    <property type="project" value="UniProtKB-SubCell"/>
</dbReference>
<keyword evidence="7 14" id="KW-0547">Nucleotide-binding</keyword>
<evidence type="ECO:0000256" key="1">
    <source>
        <dbReference type="ARBA" id="ARBA00004496"/>
    </source>
</evidence>
<evidence type="ECO:0000256" key="11">
    <source>
        <dbReference type="ARBA" id="ARBA00023306"/>
    </source>
</evidence>
<comment type="function">
    <text evidence="14">Cell wall formation.</text>
</comment>
<evidence type="ECO:0000256" key="10">
    <source>
        <dbReference type="ARBA" id="ARBA00022984"/>
    </source>
</evidence>
<dbReference type="InterPro" id="IPR005758">
    <property type="entry name" value="UDP-N-AcMur_Ala_ligase_MurC"/>
</dbReference>
<keyword evidence="8 14" id="KW-0067">ATP-binding</keyword>
<protein>
    <recommendedName>
        <fullName evidence="3 14">UDP-N-acetylmuramate--L-alanine ligase</fullName>
        <ecNumber evidence="3 14">6.3.2.8</ecNumber>
    </recommendedName>
    <alternativeName>
        <fullName evidence="14">UDP-N-acetylmuramoyl-L-alanine synthetase</fullName>
    </alternativeName>
</protein>
<dbReference type="Pfam" id="PF01225">
    <property type="entry name" value="Mur_ligase"/>
    <property type="match status" value="1"/>
</dbReference>
<comment type="catalytic activity">
    <reaction evidence="13 14">
        <text>UDP-N-acetyl-alpha-D-muramate + L-alanine + ATP = UDP-N-acetyl-alpha-D-muramoyl-L-alanine + ADP + phosphate + H(+)</text>
        <dbReference type="Rhea" id="RHEA:23372"/>
        <dbReference type="ChEBI" id="CHEBI:15378"/>
        <dbReference type="ChEBI" id="CHEBI:30616"/>
        <dbReference type="ChEBI" id="CHEBI:43474"/>
        <dbReference type="ChEBI" id="CHEBI:57972"/>
        <dbReference type="ChEBI" id="CHEBI:70757"/>
        <dbReference type="ChEBI" id="CHEBI:83898"/>
        <dbReference type="ChEBI" id="CHEBI:456216"/>
        <dbReference type="EC" id="6.3.2.8"/>
    </reaction>
</comment>
<dbReference type="SUPFAM" id="SSF51984">
    <property type="entry name" value="MurCD N-terminal domain"/>
    <property type="match status" value="1"/>
</dbReference>
<dbReference type="Gene3D" id="3.40.1190.10">
    <property type="entry name" value="Mur-like, catalytic domain"/>
    <property type="match status" value="1"/>
</dbReference>
<keyword evidence="19" id="KW-1185">Reference proteome</keyword>
<evidence type="ECO:0000313" key="18">
    <source>
        <dbReference type="EMBL" id="SHK21350.1"/>
    </source>
</evidence>
<dbReference type="AlphaFoldDB" id="A0A1M6QMM5"/>
<keyword evidence="10 14" id="KW-0573">Peptidoglycan synthesis</keyword>
<dbReference type="SUPFAM" id="SSF53244">
    <property type="entry name" value="MurD-like peptide ligases, peptide-binding domain"/>
    <property type="match status" value="1"/>
</dbReference>
<dbReference type="GO" id="GO:0008763">
    <property type="term" value="F:UDP-N-acetylmuramate-L-alanine ligase activity"/>
    <property type="evidence" value="ECO:0007669"/>
    <property type="project" value="UniProtKB-UniRule"/>
</dbReference>
<evidence type="ECO:0000256" key="7">
    <source>
        <dbReference type="ARBA" id="ARBA00022741"/>
    </source>
</evidence>
<evidence type="ECO:0000256" key="5">
    <source>
        <dbReference type="ARBA" id="ARBA00022598"/>
    </source>
</evidence>
<dbReference type="GO" id="GO:0009252">
    <property type="term" value="P:peptidoglycan biosynthetic process"/>
    <property type="evidence" value="ECO:0007669"/>
    <property type="project" value="UniProtKB-UniRule"/>
</dbReference>
<evidence type="ECO:0000256" key="4">
    <source>
        <dbReference type="ARBA" id="ARBA00022490"/>
    </source>
</evidence>
<evidence type="ECO:0000256" key="14">
    <source>
        <dbReference type="HAMAP-Rule" id="MF_00046"/>
    </source>
</evidence>
<evidence type="ECO:0000313" key="19">
    <source>
        <dbReference type="Proteomes" id="UP000184465"/>
    </source>
</evidence>
<evidence type="ECO:0000256" key="12">
    <source>
        <dbReference type="ARBA" id="ARBA00023316"/>
    </source>
</evidence>
<keyword evidence="6 14" id="KW-0132">Cell division</keyword>
<proteinExistence type="inferred from homology"/>
<dbReference type="InterPro" id="IPR013221">
    <property type="entry name" value="Mur_ligase_cen"/>
</dbReference>
<organism evidence="18 19">
    <name type="scientific">Paramaledivibacter caminithermalis (strain DSM 15212 / CIP 107654 / DViRD3)</name>
    <name type="common">Clostridium caminithermale</name>
    <dbReference type="NCBI Taxonomy" id="1121301"/>
    <lineage>
        <taxon>Bacteria</taxon>
        <taxon>Bacillati</taxon>
        <taxon>Bacillota</taxon>
        <taxon>Clostridia</taxon>
        <taxon>Peptostreptococcales</taxon>
        <taxon>Caminicellaceae</taxon>
        <taxon>Paramaledivibacter</taxon>
    </lineage>
</organism>
<dbReference type="Gene3D" id="3.40.50.720">
    <property type="entry name" value="NAD(P)-binding Rossmann-like Domain"/>
    <property type="match status" value="1"/>
</dbReference>
<name>A0A1M6QMM5_PARC5</name>
<feature type="domain" description="Mur ligase C-terminal" evidence="16">
    <location>
        <begin position="318"/>
        <end position="447"/>
    </location>
</feature>
<dbReference type="EC" id="6.3.2.8" evidence="3 14"/>
<comment type="subcellular location">
    <subcellularLocation>
        <location evidence="1 14">Cytoplasm</location>
    </subcellularLocation>
</comment>
<reference evidence="18 19" key="1">
    <citation type="submission" date="2016-11" db="EMBL/GenBank/DDBJ databases">
        <authorList>
            <person name="Jaros S."/>
            <person name="Januszkiewicz K."/>
            <person name="Wedrychowicz H."/>
        </authorList>
    </citation>
    <scope>NUCLEOTIDE SEQUENCE [LARGE SCALE GENOMIC DNA]</scope>
    <source>
        <strain evidence="18 19">DSM 15212</strain>
    </source>
</reference>
<keyword evidence="11 14" id="KW-0131">Cell cycle</keyword>
<evidence type="ECO:0000259" key="16">
    <source>
        <dbReference type="Pfam" id="PF02875"/>
    </source>
</evidence>
<comment type="pathway">
    <text evidence="2 14">Cell wall biogenesis; peptidoglycan biosynthesis.</text>
</comment>
<evidence type="ECO:0000256" key="8">
    <source>
        <dbReference type="ARBA" id="ARBA00022840"/>
    </source>
</evidence>
<dbReference type="PANTHER" id="PTHR43445">
    <property type="entry name" value="UDP-N-ACETYLMURAMATE--L-ALANINE LIGASE-RELATED"/>
    <property type="match status" value="1"/>
</dbReference>
<evidence type="ECO:0000256" key="6">
    <source>
        <dbReference type="ARBA" id="ARBA00022618"/>
    </source>
</evidence>
<dbReference type="InterPro" id="IPR004101">
    <property type="entry name" value="Mur_ligase_C"/>
</dbReference>
<dbReference type="Pfam" id="PF08245">
    <property type="entry name" value="Mur_ligase_M"/>
    <property type="match status" value="1"/>
</dbReference>
<dbReference type="RefSeq" id="WP_073150881.1">
    <property type="nucleotide sequence ID" value="NZ_FRAG01000036.1"/>
</dbReference>
<dbReference type="GO" id="GO:0051301">
    <property type="term" value="P:cell division"/>
    <property type="evidence" value="ECO:0007669"/>
    <property type="project" value="UniProtKB-KW"/>
</dbReference>
<evidence type="ECO:0000256" key="3">
    <source>
        <dbReference type="ARBA" id="ARBA00012211"/>
    </source>
</evidence>
<dbReference type="GO" id="GO:0071555">
    <property type="term" value="P:cell wall organization"/>
    <property type="evidence" value="ECO:0007669"/>
    <property type="project" value="UniProtKB-KW"/>
</dbReference>
<dbReference type="OrthoDB" id="9804126at2"/>